<feature type="domain" description="Helicase ATP-binding" evidence="12">
    <location>
        <begin position="35"/>
        <end position="213"/>
    </location>
</feature>
<dbReference type="CDD" id="cd06558">
    <property type="entry name" value="crotonase-like"/>
    <property type="match status" value="1"/>
</dbReference>
<dbReference type="GO" id="GO:0003677">
    <property type="term" value="F:DNA binding"/>
    <property type="evidence" value="ECO:0007669"/>
    <property type="project" value="InterPro"/>
</dbReference>
<dbReference type="GO" id="GO:0006325">
    <property type="term" value="P:chromatin organization"/>
    <property type="evidence" value="ECO:0007669"/>
    <property type="project" value="UniProtKB-KW"/>
</dbReference>
<dbReference type="Pfam" id="PF21524">
    <property type="entry name" value="SAMD1_WH"/>
    <property type="match status" value="1"/>
</dbReference>
<dbReference type="SMART" id="SM00490">
    <property type="entry name" value="HELICc"/>
    <property type="match status" value="1"/>
</dbReference>
<accession>A0A915F020</accession>
<dbReference type="Pfam" id="PF00271">
    <property type="entry name" value="Helicase_C"/>
    <property type="match status" value="1"/>
</dbReference>
<dbReference type="InterPro" id="IPR014001">
    <property type="entry name" value="Helicase_ATP-bd"/>
</dbReference>
<dbReference type="PROSITE" id="PS51192">
    <property type="entry name" value="HELICASE_ATP_BIND_1"/>
    <property type="match status" value="1"/>
</dbReference>
<dbReference type="GO" id="GO:0005829">
    <property type="term" value="C:cytosol"/>
    <property type="evidence" value="ECO:0007669"/>
    <property type="project" value="TreeGrafter"/>
</dbReference>
<feature type="compositionally biased region" description="Low complexity" evidence="11">
    <location>
        <begin position="712"/>
        <end position="725"/>
    </location>
</feature>
<dbReference type="SUPFAM" id="SSF52096">
    <property type="entry name" value="ClpP/crotonase"/>
    <property type="match status" value="1"/>
</dbReference>
<dbReference type="Gene3D" id="3.30.70.2280">
    <property type="match status" value="1"/>
</dbReference>
<feature type="region of interest" description="Disordered" evidence="11">
    <location>
        <begin position="681"/>
        <end position="751"/>
    </location>
</feature>
<dbReference type="WBParaSite" id="maker-E.canG7_contigs_7111-snap-gene-0.37-mRNA-1">
    <property type="protein sequence ID" value="maker-E.canG7_contigs_7111-snap-gene-0.37-mRNA-1"/>
    <property type="gene ID" value="EcG7_04129"/>
</dbReference>
<comment type="subcellular location">
    <subcellularLocation>
        <location evidence="2">Cytoplasm</location>
    </subcellularLocation>
    <subcellularLocation>
        <location evidence="1">Nucleus</location>
    </subcellularLocation>
</comment>
<dbReference type="Gene3D" id="3.40.50.300">
    <property type="entry name" value="P-loop containing nucleotide triphosphate hydrolases"/>
    <property type="match status" value="2"/>
</dbReference>
<evidence type="ECO:0000313" key="15">
    <source>
        <dbReference type="Proteomes" id="UP000887562"/>
    </source>
</evidence>
<dbReference type="PROSITE" id="PS52014">
    <property type="entry name" value="SAMD1_WH"/>
    <property type="match status" value="1"/>
</dbReference>
<dbReference type="InterPro" id="IPR027417">
    <property type="entry name" value="P-loop_NTPase"/>
</dbReference>
<dbReference type="InterPro" id="IPR001650">
    <property type="entry name" value="Helicase_C-like"/>
</dbReference>
<dbReference type="InterPro" id="IPR011545">
    <property type="entry name" value="DEAD/DEAH_box_helicase_dom"/>
</dbReference>
<keyword evidence="6" id="KW-0378">Hydrolase</keyword>
<evidence type="ECO:0000256" key="6">
    <source>
        <dbReference type="ARBA" id="ARBA00022801"/>
    </source>
</evidence>
<feature type="compositionally biased region" description="Polar residues" evidence="11">
    <location>
        <begin position="734"/>
        <end position="751"/>
    </location>
</feature>
<evidence type="ECO:0000259" key="14">
    <source>
        <dbReference type="PROSITE" id="PS52014"/>
    </source>
</evidence>
<feature type="compositionally biased region" description="Polar residues" evidence="11">
    <location>
        <begin position="681"/>
        <end position="696"/>
    </location>
</feature>
<feature type="compositionally biased region" description="Gly residues" evidence="11">
    <location>
        <begin position="626"/>
        <end position="637"/>
    </location>
</feature>
<dbReference type="Proteomes" id="UP000887562">
    <property type="component" value="Unplaced"/>
</dbReference>
<evidence type="ECO:0000256" key="7">
    <source>
        <dbReference type="ARBA" id="ARBA00022806"/>
    </source>
</evidence>
<dbReference type="InterPro" id="IPR012562">
    <property type="entry name" value="GUCT"/>
</dbReference>
<keyword evidence="8" id="KW-0067">ATP-binding</keyword>
<feature type="region of interest" description="Disordered" evidence="11">
    <location>
        <begin position="600"/>
        <end position="664"/>
    </location>
</feature>
<reference evidence="16" key="1">
    <citation type="submission" date="2022-11" db="UniProtKB">
        <authorList>
            <consortium name="WormBaseParasite"/>
        </authorList>
    </citation>
    <scope>IDENTIFICATION</scope>
</reference>
<dbReference type="Gene3D" id="3.90.226.10">
    <property type="entry name" value="2-enoyl-CoA Hydratase, Chain A, domain 1"/>
    <property type="match status" value="1"/>
</dbReference>
<dbReference type="GO" id="GO:0005730">
    <property type="term" value="C:nucleolus"/>
    <property type="evidence" value="ECO:0007669"/>
    <property type="project" value="UniProtKB-SubCell"/>
</dbReference>
<dbReference type="InterPro" id="IPR035979">
    <property type="entry name" value="RBD_domain_sf"/>
</dbReference>
<feature type="region of interest" description="Disordered" evidence="11">
    <location>
        <begin position="875"/>
        <end position="895"/>
    </location>
</feature>
<dbReference type="GO" id="GO:0016787">
    <property type="term" value="F:hydrolase activity"/>
    <property type="evidence" value="ECO:0007669"/>
    <property type="project" value="UniProtKB-KW"/>
</dbReference>
<evidence type="ECO:0000256" key="9">
    <source>
        <dbReference type="ARBA" id="ARBA00022853"/>
    </source>
</evidence>
<dbReference type="PANTHER" id="PTHR47959">
    <property type="entry name" value="ATP-DEPENDENT RNA HELICASE RHLE-RELATED"/>
    <property type="match status" value="1"/>
</dbReference>
<feature type="domain" description="SAMD1-like winged helix (WH)" evidence="14">
    <location>
        <begin position="779"/>
        <end position="855"/>
    </location>
</feature>
<sequence>METSDLSEFNISDGTLAKLKSAGITSLYKVQAETYEHIKNGDDVVTLAKTGSGKTLAFSIPIIERIKENGQQFTHGRHPVAIVLAPTRELVVQTASVLSSIAPEKLVVLSVYGGVAYQPQIRSLKAGVDIVVGAPGRIIDLMSNNHLQLDGIQYVVLDEVDRMLDMGFSADVEKILSQVYESEKKPQTLLFSATLPKWVSEISKKYVSSNCKQITLVSKEEARTADTVEHLAILCPYYERANALADTIRVYSKGSSSRCIVFCEKKKDADELAAHSAMASDCHVFHGDIPQEKRELILQKFREGKYKTLLTTNVAARGLDIPDVELVIQCAPPFTAEDYIHRSGRTGRAGRCGTSICFYTMKQRQNLAFIERGAGIVFKRISAPTPSDIVDVWASELSQTFLEIPESTWSTFLPAARRLVESTVSQTNTGVSKKPKKSKKSKTDDSKEPEKVQNGHSDIPVSTYEKALCCALAKIAGKLKTMESRSILSAHADLTAFRLDLPHHMTAHRKGFCYSLLAKQLDSEITESIRNLAIIKGRKGFVFDVPDDKVEAIESTWVNGNNGIVLEKLTELPELEPEMDELNGSYGHGDGFRSGGFRSRGGGGGAGRGFGGGNHRGGRGLRTNNGRGGGFAKGGRGFTRERGTLRGGMKRRQSSHARSGNLNNIHRDSFRSIFCVREMPSTSSDNLVSERTSSSAPARFSRRTVSDVARFTTTESPSKESSSTEPPRKRSRNPMDSSAPSPRKSVTVTVKAQDTEEFHSPAASVIHSAASKNAPVMPQTLPPDASNTEKVIAVINFLRDRRRRPDEKIVILYSERLYQMSSTETKASLQSLVEENRIFRVKYPSGVSYRYHMSVVARGDTVAQHSNRIRAKYTVNPSKSNGTAKAPISRTPTPMGETFSGVEMTAFKSFLRLISPSSCVVRPSNLTPSGDCSVVDKIQTLLPEDMLGGDVAQSEPGVSVYVLPPPTPVSLETVEKALRSLPHMALTADPSGSSAPQQNGRNGIKSDDASSATRDFQPTSAPGHLPVQSIVSDPAMSILLRRRPCEGFTELWVRSPGSTLRNAFTLQVLSELTEALQLAETDNQIRAVLISGVGRVFSSGIDLPTLSTSSNSTVVTFVDSLVAVLRTFLLKLSAFPKLLVAGVNGPAEGLATAVLPLFDLVYASDLASFHTAYTTLGQVPEAGATYTLAQKVGSPLANDLLLAGRRLSAREALQRGLVSDIVYPKSFSQEVTLRCARIACQSAAALETTKCLSRLCDRERVDFMINAECHKLAEIWKTSEFRVAAANYVQHCMDDFL</sequence>
<evidence type="ECO:0000256" key="5">
    <source>
        <dbReference type="ARBA" id="ARBA00022741"/>
    </source>
</evidence>
<feature type="compositionally biased region" description="Basic and acidic residues" evidence="11">
    <location>
        <begin position="441"/>
        <end position="453"/>
    </location>
</feature>
<dbReference type="InterPro" id="IPR029045">
    <property type="entry name" value="ClpP/crotonase-like_dom_sf"/>
</dbReference>
<dbReference type="CDD" id="cd00268">
    <property type="entry name" value="DEADc"/>
    <property type="match status" value="1"/>
</dbReference>
<feature type="region of interest" description="Disordered" evidence="11">
    <location>
        <begin position="424"/>
        <end position="457"/>
    </location>
</feature>
<evidence type="ECO:0000256" key="2">
    <source>
        <dbReference type="ARBA" id="ARBA00004496"/>
    </source>
</evidence>
<dbReference type="InterPro" id="IPR044742">
    <property type="entry name" value="DEAD/DEAH_RhlB"/>
</dbReference>
<dbReference type="Pfam" id="PF08152">
    <property type="entry name" value="GUCT"/>
    <property type="match status" value="1"/>
</dbReference>
<dbReference type="PROSITE" id="PS51194">
    <property type="entry name" value="HELICASE_CTER"/>
    <property type="match status" value="1"/>
</dbReference>
<keyword evidence="10" id="KW-0539">Nucleus</keyword>
<evidence type="ECO:0000259" key="13">
    <source>
        <dbReference type="PROSITE" id="PS51194"/>
    </source>
</evidence>
<dbReference type="Pfam" id="PF00270">
    <property type="entry name" value="DEAD"/>
    <property type="match status" value="1"/>
</dbReference>
<dbReference type="InterPro" id="IPR001753">
    <property type="entry name" value="Enoyl-CoA_hydra/iso"/>
</dbReference>
<dbReference type="SUPFAM" id="SSF54928">
    <property type="entry name" value="RNA-binding domain, RBD"/>
    <property type="match status" value="1"/>
</dbReference>
<comment type="similarity">
    <text evidence="3">Belongs to the DEAD box helicase family. DDX21/DDX50 subfamily.</text>
</comment>
<evidence type="ECO:0000259" key="12">
    <source>
        <dbReference type="PROSITE" id="PS51192"/>
    </source>
</evidence>
<evidence type="ECO:0000256" key="4">
    <source>
        <dbReference type="ARBA" id="ARBA00022553"/>
    </source>
</evidence>
<evidence type="ECO:0000256" key="8">
    <source>
        <dbReference type="ARBA" id="ARBA00022840"/>
    </source>
</evidence>
<keyword evidence="4" id="KW-0597">Phosphoprotein</keyword>
<dbReference type="PANTHER" id="PTHR47959:SF19">
    <property type="entry name" value="NUCLEOLAR RNA HELICASE 2-A"/>
    <property type="match status" value="1"/>
</dbReference>
<evidence type="ECO:0000256" key="1">
    <source>
        <dbReference type="ARBA" id="ARBA00004123"/>
    </source>
</evidence>
<evidence type="ECO:0000256" key="3">
    <source>
        <dbReference type="ARBA" id="ARBA00006517"/>
    </source>
</evidence>
<dbReference type="InterPro" id="IPR048589">
    <property type="entry name" value="SAMD1-like_WH"/>
</dbReference>
<feature type="compositionally biased region" description="Gly residues" evidence="11">
    <location>
        <begin position="600"/>
        <end position="615"/>
    </location>
</feature>
<dbReference type="InterPro" id="IPR050079">
    <property type="entry name" value="DEAD_box_RNA_helicase"/>
</dbReference>
<dbReference type="GO" id="GO:0005524">
    <property type="term" value="F:ATP binding"/>
    <property type="evidence" value="ECO:0007669"/>
    <property type="project" value="UniProtKB-KW"/>
</dbReference>
<evidence type="ECO:0000256" key="10">
    <source>
        <dbReference type="ARBA" id="ARBA00023242"/>
    </source>
</evidence>
<feature type="region of interest" description="Disordered" evidence="11">
    <location>
        <begin position="986"/>
        <end position="1028"/>
    </location>
</feature>
<protein>
    <submittedName>
        <fullName evidence="16">RNA helicase</fullName>
    </submittedName>
</protein>
<keyword evidence="7" id="KW-0347">Helicase</keyword>
<keyword evidence="9" id="KW-0156">Chromatin regulator</keyword>
<keyword evidence="5" id="KW-0547">Nucleotide-binding</keyword>
<dbReference type="CDD" id="cd18787">
    <property type="entry name" value="SF2_C_DEAD"/>
    <property type="match status" value="1"/>
</dbReference>
<feature type="compositionally biased region" description="Polar residues" evidence="11">
    <location>
        <begin position="1009"/>
        <end position="1020"/>
    </location>
</feature>
<dbReference type="GO" id="GO:0003724">
    <property type="term" value="F:RNA helicase activity"/>
    <property type="evidence" value="ECO:0007669"/>
    <property type="project" value="UniProtKB-EC"/>
</dbReference>
<keyword evidence="15" id="KW-1185">Reference proteome</keyword>
<dbReference type="SUPFAM" id="SSF52540">
    <property type="entry name" value="P-loop containing nucleoside triphosphate hydrolases"/>
    <property type="match status" value="1"/>
</dbReference>
<evidence type="ECO:0000313" key="16">
    <source>
        <dbReference type="WBParaSite" id="maker-E.canG7_contigs_7111-snap-gene-0.37-mRNA-1"/>
    </source>
</evidence>
<proteinExistence type="inferred from homology"/>
<evidence type="ECO:0000256" key="11">
    <source>
        <dbReference type="SAM" id="MobiDB-lite"/>
    </source>
</evidence>
<name>A0A915F020_9CEST</name>
<dbReference type="SMART" id="SM00487">
    <property type="entry name" value="DEXDc"/>
    <property type="match status" value="1"/>
</dbReference>
<organism evidence="15 16">
    <name type="scientific">Echinococcus canadensis</name>
    <dbReference type="NCBI Taxonomy" id="519352"/>
    <lineage>
        <taxon>Eukaryota</taxon>
        <taxon>Metazoa</taxon>
        <taxon>Spiralia</taxon>
        <taxon>Lophotrochozoa</taxon>
        <taxon>Platyhelminthes</taxon>
        <taxon>Cestoda</taxon>
        <taxon>Eucestoda</taxon>
        <taxon>Cyclophyllidea</taxon>
        <taxon>Taeniidae</taxon>
        <taxon>Echinococcus</taxon>
        <taxon>Echinococcus canadensis group</taxon>
    </lineage>
</organism>
<dbReference type="GO" id="GO:0003723">
    <property type="term" value="F:RNA binding"/>
    <property type="evidence" value="ECO:0007669"/>
    <property type="project" value="UniProtKB-KW"/>
</dbReference>
<feature type="compositionally biased region" description="Polar residues" evidence="11">
    <location>
        <begin position="990"/>
        <end position="1001"/>
    </location>
</feature>
<dbReference type="Pfam" id="PF00378">
    <property type="entry name" value="ECH_1"/>
    <property type="match status" value="1"/>
</dbReference>
<feature type="domain" description="Helicase C-terminal" evidence="13">
    <location>
        <begin position="246"/>
        <end position="398"/>
    </location>
</feature>